<evidence type="ECO:0000256" key="4">
    <source>
        <dbReference type="ARBA" id="ARBA00022840"/>
    </source>
</evidence>
<feature type="domain" description="AMP-dependent synthetase/ligase" evidence="5">
    <location>
        <begin position="96"/>
        <end position="473"/>
    </location>
</feature>
<dbReference type="NCBIfam" id="TIGR01217">
    <property type="entry name" value="ac_ac_CoA_syn"/>
    <property type="match status" value="1"/>
</dbReference>
<reference evidence="7 8" key="1">
    <citation type="journal article" date="2019" name="Sci. Rep.">
        <title>Comparative genomics of chytrid fungi reveal insights into the obligate biotrophic and pathogenic lifestyle of Synchytrium endobioticum.</title>
        <authorList>
            <person name="van de Vossenberg B.T.L.H."/>
            <person name="Warris S."/>
            <person name="Nguyen H.D.T."/>
            <person name="van Gent-Pelzer M.P.E."/>
            <person name="Joly D.L."/>
            <person name="van de Geest H.C."/>
            <person name="Bonants P.J.M."/>
            <person name="Smith D.S."/>
            <person name="Levesque C.A."/>
            <person name="van der Lee T.A.J."/>
        </authorList>
    </citation>
    <scope>NUCLEOTIDE SEQUENCE [LARGE SCALE GENOMIC DNA]</scope>
    <source>
        <strain evidence="7 8">LEV6574</strain>
    </source>
</reference>
<keyword evidence="3" id="KW-0547">Nucleotide-binding</keyword>
<evidence type="ECO:0000256" key="3">
    <source>
        <dbReference type="ARBA" id="ARBA00022741"/>
    </source>
</evidence>
<dbReference type="AlphaFoldDB" id="A0A507DAG7"/>
<sequence>MHRQVLWTPQPGTPSQLKSFKRFVENRHAQQFGNYDELWKWSVDCLDDFWKDVWDYCNIIHSAAPTTILDTSKHMNEVPEWFTGARLNYAENLLRYRDDHVAIIATGELSTPQKLTYTELCDKVEKLATTMRAANVKVGDRVAAFLPNTEHAIVCVLASAAIGAVFSSTSPDFGVGGTLHRLGQIQPKLLFCVESVFEDGKQQSQLEKLVAIVHGLPSLETVVFCDNISSPSTLQAVPKSTTMKSFLALAANITEPFHFEQLPFDHPLVIMFTSGSTGKPKCLVHGAGGLLLQHRKEHLIHTSMSRQDKFFYYTTTGWMMWNWQVSALAEGATLVLFSGKPFLPTPAALFKIAADHKVTKFGVSAKYIQSIRDAQLEPHKLYDLSSLDTIYSTGSPLSPEGFDFIYQSISPNVMLSSITGGTDICSLFGAPNTDLPVVRGQVQCRGLGMAVDVWDEEGKTLYDCPGELVCTKPMPCMPIYFLNDEGGARYRASYFSNTNFPHVWFHGDYVRLDSVYKGLTMLGRSDGTLNPKGIRFGSADLYAIVEEFPEVADSLAVGYKPALSDDEVVVMFLKMAPKTQFTPELSNRVKIRIHKQLSAGHVPAIVMPIEDIPYTISGKKPEVVIKRLLSGVLPTSTAALRNPESILHFLNLQFDKLTSSAPVVPFNDEIAMAISKTAASIINKPDLAGEDFSFSEVGFDSLNILRVKMFLGDKYHYLIDAHALLQPGTTPTSVSRDIREAAVRRAALYDSSTVSSETTILTNRKSNDNVVVSTKPVLACHIPAEYELSLSSRRMAGLWVFPTFRHIPILPHVVRRRVAHEYFVHYLETIPLAEDGQGIKYVKLMRAMTRLCELHPVLRTRLQRVGARQLSEPIAQLFLPYKTTARLNEPTKSFDLVKVSGDAMYDLNALNRYVRRTFSGGRRMMVVAWNESCSFVVLGIQHMVFDMETREIYFDHLKKLYQSLDRKDVYSTRLMDWPFVLDVALSRFQPLPMDIHITRVPSKFPIFTTMDYFTIHVKIPKGQNATVLMVAAAVGLLQLLHCNTTSKGQPFMGFLGVTDISKEGYSGNGTVEIYSVLEIPKELDQQSCLAAFKSRRSYLVMDHVKNLQKYAGVIFVNLRVRTAAEPEVTMRSLCSDKLWPNNGGSVWIQFDIWPENDVMMISFWVSHNLRGGLHKTFGSRAQHFLRHWGLKSEMTVSGNLPVLG</sequence>
<dbReference type="InterPro" id="IPR042099">
    <property type="entry name" value="ANL_N_sf"/>
</dbReference>
<dbReference type="GO" id="GO:0006629">
    <property type="term" value="P:lipid metabolic process"/>
    <property type="evidence" value="ECO:0007669"/>
    <property type="project" value="InterPro"/>
</dbReference>
<dbReference type="InterPro" id="IPR000873">
    <property type="entry name" value="AMP-dep_synth/lig_dom"/>
</dbReference>
<evidence type="ECO:0000259" key="5">
    <source>
        <dbReference type="Pfam" id="PF00501"/>
    </source>
</evidence>
<evidence type="ECO:0000256" key="1">
    <source>
        <dbReference type="ARBA" id="ARBA00006432"/>
    </source>
</evidence>
<comment type="caution">
    <text evidence="7">The sequence shown here is derived from an EMBL/GenBank/DDBJ whole genome shotgun (WGS) entry which is preliminary data.</text>
</comment>
<evidence type="ECO:0000259" key="6">
    <source>
        <dbReference type="Pfam" id="PF16177"/>
    </source>
</evidence>
<dbReference type="Gene3D" id="3.40.50.12780">
    <property type="entry name" value="N-terminal domain of ligase-like"/>
    <property type="match status" value="1"/>
</dbReference>
<dbReference type="VEuPathDB" id="FungiDB:SeMB42_g01053"/>
<evidence type="ECO:0000313" key="8">
    <source>
        <dbReference type="Proteomes" id="UP000320475"/>
    </source>
</evidence>
<evidence type="ECO:0000313" key="7">
    <source>
        <dbReference type="EMBL" id="TPX47808.1"/>
    </source>
</evidence>
<gene>
    <name evidence="7" type="ORF">SeLEV6574_g02430</name>
</gene>
<dbReference type="GO" id="GO:0005524">
    <property type="term" value="F:ATP binding"/>
    <property type="evidence" value="ECO:0007669"/>
    <property type="project" value="UniProtKB-KW"/>
</dbReference>
<protein>
    <recommendedName>
        <fullName evidence="9">Acetoacetate--CoA ligase</fullName>
    </recommendedName>
</protein>
<dbReference type="InterPro" id="IPR020845">
    <property type="entry name" value="AMP-binding_CS"/>
</dbReference>
<dbReference type="Proteomes" id="UP000320475">
    <property type="component" value="Unassembled WGS sequence"/>
</dbReference>
<dbReference type="InterPro" id="IPR005914">
    <property type="entry name" value="Acac_CoA_synth"/>
</dbReference>
<accession>A0A507DAG7</accession>
<dbReference type="Pfam" id="PF00501">
    <property type="entry name" value="AMP-binding"/>
    <property type="match status" value="1"/>
</dbReference>
<dbReference type="PANTHER" id="PTHR42921">
    <property type="entry name" value="ACETOACETYL-COA SYNTHETASE"/>
    <property type="match status" value="1"/>
</dbReference>
<dbReference type="GO" id="GO:0030729">
    <property type="term" value="F:acetoacetate-CoA ligase activity"/>
    <property type="evidence" value="ECO:0007669"/>
    <property type="project" value="InterPro"/>
</dbReference>
<proteinExistence type="inferred from homology"/>
<comment type="similarity">
    <text evidence="1">Belongs to the ATP-dependent AMP-binding enzyme family.</text>
</comment>
<name>A0A507DAG7_9FUNG</name>
<dbReference type="InterPro" id="IPR045851">
    <property type="entry name" value="AMP-bd_C_sf"/>
</dbReference>
<dbReference type="NCBIfam" id="NF002937">
    <property type="entry name" value="PRK03584.1"/>
    <property type="match status" value="1"/>
</dbReference>
<keyword evidence="2" id="KW-0436">Ligase</keyword>
<evidence type="ECO:0000256" key="2">
    <source>
        <dbReference type="ARBA" id="ARBA00022598"/>
    </source>
</evidence>
<keyword evidence="4" id="KW-0067">ATP-binding</keyword>
<dbReference type="SUPFAM" id="SSF56801">
    <property type="entry name" value="Acetyl-CoA synthetase-like"/>
    <property type="match status" value="1"/>
</dbReference>
<dbReference type="EMBL" id="QEAM01000068">
    <property type="protein sequence ID" value="TPX47808.1"/>
    <property type="molecule type" value="Genomic_DNA"/>
</dbReference>
<dbReference type="InterPro" id="IPR032387">
    <property type="entry name" value="ACAS_N"/>
</dbReference>
<dbReference type="PANTHER" id="PTHR42921:SF1">
    <property type="entry name" value="ACETOACETYL-COA SYNTHETASE"/>
    <property type="match status" value="1"/>
</dbReference>
<dbReference type="Gene3D" id="3.30.300.30">
    <property type="match status" value="1"/>
</dbReference>
<evidence type="ECO:0008006" key="9">
    <source>
        <dbReference type="Google" id="ProtNLM"/>
    </source>
</evidence>
<feature type="domain" description="Acetyl-coenzyme A synthetase N-terminal" evidence="6">
    <location>
        <begin position="35"/>
        <end position="92"/>
    </location>
</feature>
<dbReference type="OrthoDB" id="10253869at2759"/>
<dbReference type="PROSITE" id="PS00455">
    <property type="entry name" value="AMP_BINDING"/>
    <property type="match status" value="1"/>
</dbReference>
<dbReference type="SUPFAM" id="SSF52777">
    <property type="entry name" value="CoA-dependent acyltransferases"/>
    <property type="match status" value="1"/>
</dbReference>
<organism evidence="7 8">
    <name type="scientific">Synchytrium endobioticum</name>
    <dbReference type="NCBI Taxonomy" id="286115"/>
    <lineage>
        <taxon>Eukaryota</taxon>
        <taxon>Fungi</taxon>
        <taxon>Fungi incertae sedis</taxon>
        <taxon>Chytridiomycota</taxon>
        <taxon>Chytridiomycota incertae sedis</taxon>
        <taxon>Chytridiomycetes</taxon>
        <taxon>Synchytriales</taxon>
        <taxon>Synchytriaceae</taxon>
        <taxon>Synchytrium</taxon>
    </lineage>
</organism>
<dbReference type="Pfam" id="PF16177">
    <property type="entry name" value="ACAS_N"/>
    <property type="match status" value="1"/>
</dbReference>